<name>X1EKU5_9ZZZZ</name>
<sequence length="116" mass="12649">TSNISFFISKCEANSGKSGSTMTGREATVEIMALIEDHEQAEKFKRFRTNESTKFAYTFGIKVGNAWVPGKVVNLYIPTATISSFKLGDQDGLVSVEMTLKAFVDGGLGEVFLNLL</sequence>
<protein>
    <submittedName>
        <fullName evidence="1">Uncharacterized protein</fullName>
    </submittedName>
</protein>
<reference evidence="1" key="1">
    <citation type="journal article" date="2014" name="Front. Microbiol.">
        <title>High frequency of phylogenetically diverse reductive dehalogenase-homologous genes in deep subseafloor sedimentary metagenomes.</title>
        <authorList>
            <person name="Kawai M."/>
            <person name="Futagami T."/>
            <person name="Toyoda A."/>
            <person name="Takaki Y."/>
            <person name="Nishi S."/>
            <person name="Hori S."/>
            <person name="Arai W."/>
            <person name="Tsubouchi T."/>
            <person name="Morono Y."/>
            <person name="Uchiyama I."/>
            <person name="Ito T."/>
            <person name="Fujiyama A."/>
            <person name="Inagaki F."/>
            <person name="Takami H."/>
        </authorList>
    </citation>
    <scope>NUCLEOTIDE SEQUENCE</scope>
    <source>
        <strain evidence="1">Expedition CK06-06</strain>
    </source>
</reference>
<proteinExistence type="predicted"/>
<organism evidence="1">
    <name type="scientific">marine sediment metagenome</name>
    <dbReference type="NCBI Taxonomy" id="412755"/>
    <lineage>
        <taxon>unclassified sequences</taxon>
        <taxon>metagenomes</taxon>
        <taxon>ecological metagenomes</taxon>
    </lineage>
</organism>
<feature type="non-terminal residue" evidence="1">
    <location>
        <position position="1"/>
    </location>
</feature>
<comment type="caution">
    <text evidence="1">The sequence shown here is derived from an EMBL/GenBank/DDBJ whole genome shotgun (WGS) entry which is preliminary data.</text>
</comment>
<evidence type="ECO:0000313" key="1">
    <source>
        <dbReference type="EMBL" id="GAH17769.1"/>
    </source>
</evidence>
<gene>
    <name evidence="1" type="ORF">S01H4_53289</name>
</gene>
<accession>X1EKU5</accession>
<dbReference type="EMBL" id="BART01030543">
    <property type="protein sequence ID" value="GAH17769.1"/>
    <property type="molecule type" value="Genomic_DNA"/>
</dbReference>
<dbReference type="AlphaFoldDB" id="X1EKU5"/>